<evidence type="ECO:0000259" key="10">
    <source>
        <dbReference type="PROSITE" id="PS50929"/>
    </source>
</evidence>
<keyword evidence="5 11" id="KW-0067">ATP-binding</keyword>
<dbReference type="InterPro" id="IPR003593">
    <property type="entry name" value="AAA+_ATPase"/>
</dbReference>
<keyword evidence="6 8" id="KW-1133">Transmembrane helix</keyword>
<dbReference type="STRING" id="322095.HMPREF3185_00506"/>
<evidence type="ECO:0000313" key="12">
    <source>
        <dbReference type="Proteomes" id="UP000070224"/>
    </source>
</evidence>
<dbReference type="OrthoDB" id="9780296at2"/>
<reference evidence="12" key="1">
    <citation type="submission" date="2016-01" db="EMBL/GenBank/DDBJ databases">
        <authorList>
            <person name="Mitreva M."/>
            <person name="Pepin K.H."/>
            <person name="Mihindukulasuriya K.A."/>
            <person name="Fulton R."/>
            <person name="Fronick C."/>
            <person name="O'Laughlin M."/>
            <person name="Miner T."/>
            <person name="Herter B."/>
            <person name="Rosa B.A."/>
            <person name="Cordes M."/>
            <person name="Tomlinson C."/>
            <person name="Wollam A."/>
            <person name="Palsikar V.B."/>
            <person name="Mardis E.R."/>
            <person name="Wilson R.K."/>
        </authorList>
    </citation>
    <scope>NUCLEOTIDE SEQUENCE [LARGE SCALE GENOMIC DNA]</scope>
    <source>
        <strain evidence="12">KA00683</strain>
    </source>
</reference>
<name>A0A134BCA6_9PORP</name>
<dbReference type="GO" id="GO:0140359">
    <property type="term" value="F:ABC-type transporter activity"/>
    <property type="evidence" value="ECO:0007669"/>
    <property type="project" value="InterPro"/>
</dbReference>
<feature type="transmembrane region" description="Helical" evidence="8">
    <location>
        <begin position="20"/>
        <end position="49"/>
    </location>
</feature>
<dbReference type="Proteomes" id="UP000070224">
    <property type="component" value="Unassembled WGS sequence"/>
</dbReference>
<dbReference type="SMART" id="SM00382">
    <property type="entry name" value="AAA"/>
    <property type="match status" value="1"/>
</dbReference>
<dbReference type="CDD" id="cd03251">
    <property type="entry name" value="ABCC_MsbA"/>
    <property type="match status" value="1"/>
</dbReference>
<evidence type="ECO:0000256" key="8">
    <source>
        <dbReference type="SAM" id="Phobius"/>
    </source>
</evidence>
<dbReference type="GO" id="GO:0005524">
    <property type="term" value="F:ATP binding"/>
    <property type="evidence" value="ECO:0007669"/>
    <property type="project" value="UniProtKB-KW"/>
</dbReference>
<proteinExistence type="predicted"/>
<dbReference type="PANTHER" id="PTHR24221">
    <property type="entry name" value="ATP-BINDING CASSETTE SUB-FAMILY B"/>
    <property type="match status" value="1"/>
</dbReference>
<feature type="transmembrane region" description="Helical" evidence="8">
    <location>
        <begin position="98"/>
        <end position="126"/>
    </location>
</feature>
<dbReference type="EMBL" id="LSDK01000036">
    <property type="protein sequence ID" value="KXB77583.1"/>
    <property type="molecule type" value="Genomic_DNA"/>
</dbReference>
<sequence length="618" mass="68713">MKDIFMLIRRFIAPYYKGYLSLAVLFNILSALLNLVAFALVMPILNILFQIEERVTTYIPFSSLDLTSQAGWSQMKEVVTNNFGYFVSRLIETEGASYTLIILGIYLVLMTLLKVGATYLGGFFLVPIRTGVVRDLRNQLNAKILALPLGFFSEERKGDVLARITGDVGEVENSVMSSLDLLLKNPILIFVYLGSMLVISWQLTLFVFLVLPIAGFVMGRVGKSLKRTSLEAQNQWGQLISQVEETLGGLRIVKAFTAEEFVDKRFRDSNEEYRQTVIGVNRRQLLAHPVSELLGTATIAIVLWYGGSLILNRDSSIDASTFIYYLVIFYSLINPLKDLSKGAYAIRRGMGSMERVDRILQAESTITDPAQPKPVVFNEAIRLEKVSFRYAEEWVLRDVDLTIRKGQTVALVGHSGSGKSTLVDLIPRFYDVVEGRITIDGTDIREVAVADLRRLMGNVNQEPILFNASVFENIAFGVEGATLEKVRQAAEVAHADEFINEMPAGYDTNIGDRGGKLSGGQRQRLSIARAVYKNPPILILDEATSALDTKSERLVQSALDHLMEGRTTIVIAHRLSTIIHADVICVVDDGRIVEQGTHDELLALGGHYAKLHAIQVKS</sequence>
<dbReference type="RefSeq" id="WP_060935001.1">
    <property type="nucleotide sequence ID" value="NZ_KQ960424.1"/>
</dbReference>
<dbReference type="Gene3D" id="3.40.50.300">
    <property type="entry name" value="P-loop containing nucleotide triphosphate hydrolases"/>
    <property type="match status" value="1"/>
</dbReference>
<dbReference type="InterPro" id="IPR027417">
    <property type="entry name" value="P-loop_NTPase"/>
</dbReference>
<dbReference type="FunFam" id="3.40.50.300:FF:000287">
    <property type="entry name" value="Multidrug ABC transporter ATP-binding protein"/>
    <property type="match status" value="1"/>
</dbReference>
<keyword evidence="4" id="KW-0547">Nucleotide-binding</keyword>
<dbReference type="PATRIC" id="fig|322095.3.peg.495"/>
<dbReference type="Gene3D" id="1.20.1560.10">
    <property type="entry name" value="ABC transporter type 1, transmembrane domain"/>
    <property type="match status" value="1"/>
</dbReference>
<organism evidence="11 12">
    <name type="scientific">Porphyromonas somerae</name>
    <dbReference type="NCBI Taxonomy" id="322095"/>
    <lineage>
        <taxon>Bacteria</taxon>
        <taxon>Pseudomonadati</taxon>
        <taxon>Bacteroidota</taxon>
        <taxon>Bacteroidia</taxon>
        <taxon>Bacteroidales</taxon>
        <taxon>Porphyromonadaceae</taxon>
        <taxon>Porphyromonas</taxon>
    </lineage>
</organism>
<evidence type="ECO:0000256" key="3">
    <source>
        <dbReference type="ARBA" id="ARBA00022692"/>
    </source>
</evidence>
<dbReference type="PANTHER" id="PTHR24221:SF654">
    <property type="entry name" value="ATP-BINDING CASSETTE SUB-FAMILY B MEMBER 6"/>
    <property type="match status" value="1"/>
</dbReference>
<dbReference type="Pfam" id="PF00005">
    <property type="entry name" value="ABC_tran"/>
    <property type="match status" value="1"/>
</dbReference>
<dbReference type="CDD" id="cd18552">
    <property type="entry name" value="ABC_6TM_MsbA_like"/>
    <property type="match status" value="1"/>
</dbReference>
<feature type="transmembrane region" description="Helical" evidence="8">
    <location>
        <begin position="187"/>
        <end position="217"/>
    </location>
</feature>
<dbReference type="InterPro" id="IPR036640">
    <property type="entry name" value="ABC1_TM_sf"/>
</dbReference>
<evidence type="ECO:0000256" key="1">
    <source>
        <dbReference type="ARBA" id="ARBA00004651"/>
    </source>
</evidence>
<dbReference type="PROSITE" id="PS50893">
    <property type="entry name" value="ABC_TRANSPORTER_2"/>
    <property type="match status" value="1"/>
</dbReference>
<comment type="subcellular location">
    <subcellularLocation>
        <location evidence="1">Cell membrane</location>
        <topology evidence="1">Multi-pass membrane protein</topology>
    </subcellularLocation>
</comment>
<dbReference type="InterPro" id="IPR017871">
    <property type="entry name" value="ABC_transporter-like_CS"/>
</dbReference>
<dbReference type="GO" id="GO:0034040">
    <property type="term" value="F:ATPase-coupled lipid transmembrane transporter activity"/>
    <property type="evidence" value="ECO:0007669"/>
    <property type="project" value="TreeGrafter"/>
</dbReference>
<comment type="caution">
    <text evidence="11">The sequence shown here is derived from an EMBL/GenBank/DDBJ whole genome shotgun (WGS) entry which is preliminary data.</text>
</comment>
<dbReference type="InterPro" id="IPR003439">
    <property type="entry name" value="ABC_transporter-like_ATP-bd"/>
</dbReference>
<dbReference type="PROSITE" id="PS00211">
    <property type="entry name" value="ABC_TRANSPORTER_1"/>
    <property type="match status" value="1"/>
</dbReference>
<dbReference type="SUPFAM" id="SSF90123">
    <property type="entry name" value="ABC transporter transmembrane region"/>
    <property type="match status" value="1"/>
</dbReference>
<dbReference type="InterPro" id="IPR011527">
    <property type="entry name" value="ABC1_TM_dom"/>
</dbReference>
<evidence type="ECO:0000256" key="2">
    <source>
        <dbReference type="ARBA" id="ARBA00022448"/>
    </source>
</evidence>
<dbReference type="SUPFAM" id="SSF52540">
    <property type="entry name" value="P-loop containing nucleoside triphosphate hydrolases"/>
    <property type="match status" value="1"/>
</dbReference>
<evidence type="ECO:0000256" key="6">
    <source>
        <dbReference type="ARBA" id="ARBA00022989"/>
    </source>
</evidence>
<evidence type="ECO:0000256" key="5">
    <source>
        <dbReference type="ARBA" id="ARBA00022840"/>
    </source>
</evidence>
<keyword evidence="7 8" id="KW-0472">Membrane</keyword>
<keyword evidence="12" id="KW-1185">Reference proteome</keyword>
<protein>
    <submittedName>
        <fullName evidence="11">ABC transporter, ATP-binding protein</fullName>
    </submittedName>
</protein>
<dbReference type="PROSITE" id="PS50929">
    <property type="entry name" value="ABC_TM1F"/>
    <property type="match status" value="1"/>
</dbReference>
<evidence type="ECO:0000256" key="4">
    <source>
        <dbReference type="ARBA" id="ARBA00022741"/>
    </source>
</evidence>
<evidence type="ECO:0000256" key="7">
    <source>
        <dbReference type="ARBA" id="ARBA00023136"/>
    </source>
</evidence>
<dbReference type="Pfam" id="PF00664">
    <property type="entry name" value="ABC_membrane"/>
    <property type="match status" value="1"/>
</dbReference>
<dbReference type="GO" id="GO:0016887">
    <property type="term" value="F:ATP hydrolysis activity"/>
    <property type="evidence" value="ECO:0007669"/>
    <property type="project" value="InterPro"/>
</dbReference>
<evidence type="ECO:0000313" key="11">
    <source>
        <dbReference type="EMBL" id="KXB77583.1"/>
    </source>
</evidence>
<dbReference type="InterPro" id="IPR039421">
    <property type="entry name" value="Type_1_exporter"/>
</dbReference>
<accession>A0A134BCA6</accession>
<dbReference type="GO" id="GO:0005886">
    <property type="term" value="C:plasma membrane"/>
    <property type="evidence" value="ECO:0007669"/>
    <property type="project" value="UniProtKB-SubCell"/>
</dbReference>
<gene>
    <name evidence="11" type="ORF">HMPREF3185_00506</name>
</gene>
<keyword evidence="3 8" id="KW-0812">Transmembrane</keyword>
<feature type="domain" description="ABC transmembrane type-1" evidence="10">
    <location>
        <begin position="22"/>
        <end position="348"/>
    </location>
</feature>
<evidence type="ECO:0000259" key="9">
    <source>
        <dbReference type="PROSITE" id="PS50893"/>
    </source>
</evidence>
<feature type="domain" description="ABC transporter" evidence="9">
    <location>
        <begin position="381"/>
        <end position="614"/>
    </location>
</feature>
<keyword evidence="2" id="KW-0813">Transport</keyword>
<dbReference type="AlphaFoldDB" id="A0A134BCA6"/>